<comment type="similarity">
    <text evidence="2">Belongs to the MgtC/SapB family.</text>
</comment>
<dbReference type="AlphaFoldDB" id="A0A930VGH0"/>
<evidence type="ECO:0000256" key="2">
    <source>
        <dbReference type="ARBA" id="ARBA00009298"/>
    </source>
</evidence>
<keyword evidence="6 7" id="KW-0472">Membrane</keyword>
<name>A0A930VGH0_9ACTN</name>
<comment type="subcellular location">
    <subcellularLocation>
        <location evidence="1">Cell membrane</location>
        <topology evidence="1">Multi-pass membrane protein</topology>
    </subcellularLocation>
</comment>
<feature type="domain" description="MgtC/SapB/SrpB/YhiD N-terminal" evidence="8">
    <location>
        <begin position="19"/>
        <end position="148"/>
    </location>
</feature>
<dbReference type="EMBL" id="JADKPO010000001">
    <property type="protein sequence ID" value="MBF4766157.1"/>
    <property type="molecule type" value="Genomic_DNA"/>
</dbReference>
<keyword evidence="3" id="KW-1003">Cell membrane</keyword>
<dbReference type="Proteomes" id="UP000660668">
    <property type="component" value="Unassembled WGS sequence"/>
</dbReference>
<evidence type="ECO:0000256" key="4">
    <source>
        <dbReference type="ARBA" id="ARBA00022692"/>
    </source>
</evidence>
<feature type="transmembrane region" description="Helical" evidence="7">
    <location>
        <begin position="40"/>
        <end position="60"/>
    </location>
</feature>
<evidence type="ECO:0000256" key="1">
    <source>
        <dbReference type="ARBA" id="ARBA00004651"/>
    </source>
</evidence>
<evidence type="ECO:0000313" key="10">
    <source>
        <dbReference type="Proteomes" id="UP000660668"/>
    </source>
</evidence>
<evidence type="ECO:0000313" key="9">
    <source>
        <dbReference type="EMBL" id="MBF4766157.1"/>
    </source>
</evidence>
<dbReference type="GO" id="GO:0005886">
    <property type="term" value="C:plasma membrane"/>
    <property type="evidence" value="ECO:0007669"/>
    <property type="project" value="UniProtKB-SubCell"/>
</dbReference>
<evidence type="ECO:0000256" key="5">
    <source>
        <dbReference type="ARBA" id="ARBA00022989"/>
    </source>
</evidence>
<comment type="caution">
    <text evidence="9">The sequence shown here is derived from an EMBL/GenBank/DDBJ whole genome shotgun (WGS) entry which is preliminary data.</text>
</comment>
<reference evidence="9" key="1">
    <citation type="submission" date="2020-11" db="EMBL/GenBank/DDBJ databases">
        <title>Nocardioides cynanchi sp. nov., isolated from soil of rhizosphere of Cynanchum wilfordii.</title>
        <authorList>
            <person name="Lee J.-S."/>
            <person name="Suh M.K."/>
            <person name="Kim J.-S."/>
        </authorList>
    </citation>
    <scope>NUCLEOTIDE SEQUENCE</scope>
    <source>
        <strain evidence="9">KCTC 19276</strain>
    </source>
</reference>
<gene>
    <name evidence="9" type="ORF">ISU10_00065</name>
</gene>
<feature type="transmembrane region" description="Helical" evidence="7">
    <location>
        <begin position="12"/>
        <end position="31"/>
    </location>
</feature>
<sequence>MSVNIEIWSDTAATEVVLLSLSVVLCGIVGLERQISQKSAGIRTVTLVGMGSAGFTLVSAFGFNNVFEVGEATNLDPSRIAAQIVSGVGFLGAGVIFMRRDVVRGLTTAATIWVSAAIGMACGAGMVALAIALTVFQLLAVVVLAPLGQMLPASPRKRTVEIRYVDGRGVLREVLRTAGDMGFHASIGQARQVKALGGTGPSVAVSMHFRGRHPMTGLIAQLTQLQDVEEVRVHKQPSDLDDGDA</sequence>
<keyword evidence="4 7" id="KW-0812">Transmembrane</keyword>
<dbReference type="PANTHER" id="PTHR33778">
    <property type="entry name" value="PROTEIN MGTC"/>
    <property type="match status" value="1"/>
</dbReference>
<dbReference type="InterPro" id="IPR049177">
    <property type="entry name" value="MgtC_SapB_SrpB_YhiD_N"/>
</dbReference>
<dbReference type="PRINTS" id="PR01837">
    <property type="entry name" value="MGTCSAPBPROT"/>
</dbReference>
<accession>A0A930VGH0</accession>
<keyword evidence="10" id="KW-1185">Reference proteome</keyword>
<evidence type="ECO:0000259" key="8">
    <source>
        <dbReference type="Pfam" id="PF02308"/>
    </source>
</evidence>
<organism evidence="9 10">
    <name type="scientific">Nocardioides agariphilus</name>
    <dbReference type="NCBI Taxonomy" id="433664"/>
    <lineage>
        <taxon>Bacteria</taxon>
        <taxon>Bacillati</taxon>
        <taxon>Actinomycetota</taxon>
        <taxon>Actinomycetes</taxon>
        <taxon>Propionibacteriales</taxon>
        <taxon>Nocardioidaceae</taxon>
        <taxon>Nocardioides</taxon>
    </lineage>
</organism>
<evidence type="ECO:0000256" key="6">
    <source>
        <dbReference type="ARBA" id="ARBA00023136"/>
    </source>
</evidence>
<evidence type="ECO:0000256" key="3">
    <source>
        <dbReference type="ARBA" id="ARBA00022475"/>
    </source>
</evidence>
<proteinExistence type="inferred from homology"/>
<evidence type="ECO:0000256" key="7">
    <source>
        <dbReference type="SAM" id="Phobius"/>
    </source>
</evidence>
<dbReference type="PANTHER" id="PTHR33778:SF1">
    <property type="entry name" value="MAGNESIUM TRANSPORTER YHID-RELATED"/>
    <property type="match status" value="1"/>
</dbReference>
<feature type="transmembrane region" description="Helical" evidence="7">
    <location>
        <begin position="80"/>
        <end position="98"/>
    </location>
</feature>
<dbReference type="InterPro" id="IPR003416">
    <property type="entry name" value="MgtC/SapB/SrpB/YhiD_fam"/>
</dbReference>
<keyword evidence="5 7" id="KW-1133">Transmembrane helix</keyword>
<protein>
    <submittedName>
        <fullName evidence="9">MgtC/SapB family protein</fullName>
    </submittedName>
</protein>
<feature type="transmembrane region" description="Helical" evidence="7">
    <location>
        <begin position="135"/>
        <end position="153"/>
    </location>
</feature>
<feature type="transmembrane region" description="Helical" evidence="7">
    <location>
        <begin position="110"/>
        <end position="129"/>
    </location>
</feature>
<dbReference type="Pfam" id="PF02308">
    <property type="entry name" value="MgtC"/>
    <property type="match status" value="1"/>
</dbReference>